<feature type="domain" description="Response regulatory" evidence="2">
    <location>
        <begin position="11"/>
        <end position="130"/>
    </location>
</feature>
<evidence type="ECO:0000313" key="3">
    <source>
        <dbReference type="EMBL" id="SDU70021.1"/>
    </source>
</evidence>
<evidence type="ECO:0000256" key="1">
    <source>
        <dbReference type="PROSITE-ProRule" id="PRU00169"/>
    </source>
</evidence>
<keyword evidence="1" id="KW-0597">Phosphoprotein</keyword>
<dbReference type="OrthoDB" id="3395459at2"/>
<evidence type="ECO:0000313" key="4">
    <source>
        <dbReference type="Proteomes" id="UP000183180"/>
    </source>
</evidence>
<accession>A0A1H2KNS0</accession>
<dbReference type="PROSITE" id="PS50110">
    <property type="entry name" value="RESPONSE_REGULATORY"/>
    <property type="match status" value="1"/>
</dbReference>
<proteinExistence type="predicted"/>
<sequence>MTPTQAARSLRVLVYSDDSETRAQVIGALGSRPSQDVPELSFTEVATAPMVFAQLDAGVVDAVIADGEASPAGGMGIAKQMKDELDPSPPVLVLLGRADDRWLAEWSRADAVATLPVDPIGLSQAFVEMLEKRRTEGNG</sequence>
<reference evidence="3 4" key="1">
    <citation type="submission" date="2016-10" db="EMBL/GenBank/DDBJ databases">
        <authorList>
            <person name="de Groot N.N."/>
        </authorList>
    </citation>
    <scope>NUCLEOTIDE SEQUENCE [LARGE SCALE GENOMIC DNA]</scope>
    <source>
        <strain evidence="3 4">DSM 44215</strain>
    </source>
</reference>
<evidence type="ECO:0000259" key="2">
    <source>
        <dbReference type="PROSITE" id="PS50110"/>
    </source>
</evidence>
<feature type="modified residue" description="4-aspartylphosphate" evidence="1">
    <location>
        <position position="66"/>
    </location>
</feature>
<name>A0A1H2KNS0_9ACTN</name>
<dbReference type="AlphaFoldDB" id="A0A1H2KNS0"/>
<dbReference type="Gene3D" id="3.40.50.2300">
    <property type="match status" value="1"/>
</dbReference>
<dbReference type="InterPro" id="IPR001789">
    <property type="entry name" value="Sig_transdc_resp-reg_receiver"/>
</dbReference>
<protein>
    <recommendedName>
        <fullName evidence="2">Response regulatory domain-containing protein</fullName>
    </recommendedName>
</protein>
<organism evidence="3 4">
    <name type="scientific">Gordonia westfalica</name>
    <dbReference type="NCBI Taxonomy" id="158898"/>
    <lineage>
        <taxon>Bacteria</taxon>
        <taxon>Bacillati</taxon>
        <taxon>Actinomycetota</taxon>
        <taxon>Actinomycetes</taxon>
        <taxon>Mycobacteriales</taxon>
        <taxon>Gordoniaceae</taxon>
        <taxon>Gordonia</taxon>
    </lineage>
</organism>
<dbReference type="STRING" id="158898.SAMN04488548_1343452"/>
<dbReference type="Proteomes" id="UP000183180">
    <property type="component" value="Unassembled WGS sequence"/>
</dbReference>
<gene>
    <name evidence="3" type="ORF">SAMN04488548_1343452</name>
</gene>
<dbReference type="InterPro" id="IPR011006">
    <property type="entry name" value="CheY-like_superfamily"/>
</dbReference>
<dbReference type="GO" id="GO:0000160">
    <property type="term" value="P:phosphorelay signal transduction system"/>
    <property type="evidence" value="ECO:0007669"/>
    <property type="project" value="InterPro"/>
</dbReference>
<dbReference type="SUPFAM" id="SSF52172">
    <property type="entry name" value="CheY-like"/>
    <property type="match status" value="1"/>
</dbReference>
<dbReference type="RefSeq" id="WP_074852080.1">
    <property type="nucleotide sequence ID" value="NZ_FNLM01000034.1"/>
</dbReference>
<dbReference type="EMBL" id="FNLM01000034">
    <property type="protein sequence ID" value="SDU70021.1"/>
    <property type="molecule type" value="Genomic_DNA"/>
</dbReference>